<name>A0AAD4WX15_PRUDU</name>
<dbReference type="EMBL" id="JAJFAZ020000001">
    <property type="protein sequence ID" value="KAI5349879.1"/>
    <property type="molecule type" value="Genomic_DNA"/>
</dbReference>
<evidence type="ECO:0000313" key="1">
    <source>
        <dbReference type="EMBL" id="KAI5349879.1"/>
    </source>
</evidence>
<keyword evidence="2" id="KW-1185">Reference proteome</keyword>
<dbReference type="Gene3D" id="3.30.420.10">
    <property type="entry name" value="Ribonuclease H-like superfamily/Ribonuclease H"/>
    <property type="match status" value="1"/>
</dbReference>
<dbReference type="InterPro" id="IPR043502">
    <property type="entry name" value="DNA/RNA_pol_sf"/>
</dbReference>
<dbReference type="GO" id="GO:0003676">
    <property type="term" value="F:nucleic acid binding"/>
    <property type="evidence" value="ECO:0007669"/>
    <property type="project" value="InterPro"/>
</dbReference>
<dbReference type="InterPro" id="IPR036397">
    <property type="entry name" value="RNaseH_sf"/>
</dbReference>
<dbReference type="InterPro" id="IPR012337">
    <property type="entry name" value="RNaseH-like_sf"/>
</dbReference>
<protein>
    <recommendedName>
        <fullName evidence="3">Transposable element protein</fullName>
    </recommendedName>
</protein>
<organism evidence="1 2">
    <name type="scientific">Prunus dulcis</name>
    <name type="common">Almond</name>
    <name type="synonym">Amygdalus dulcis</name>
    <dbReference type="NCBI Taxonomy" id="3755"/>
    <lineage>
        <taxon>Eukaryota</taxon>
        <taxon>Viridiplantae</taxon>
        <taxon>Streptophyta</taxon>
        <taxon>Embryophyta</taxon>
        <taxon>Tracheophyta</taxon>
        <taxon>Spermatophyta</taxon>
        <taxon>Magnoliopsida</taxon>
        <taxon>eudicotyledons</taxon>
        <taxon>Gunneridae</taxon>
        <taxon>Pentapetalae</taxon>
        <taxon>rosids</taxon>
        <taxon>fabids</taxon>
        <taxon>Rosales</taxon>
        <taxon>Rosaceae</taxon>
        <taxon>Amygdaloideae</taxon>
        <taxon>Amygdaleae</taxon>
        <taxon>Prunus</taxon>
    </lineage>
</organism>
<evidence type="ECO:0008006" key="3">
    <source>
        <dbReference type="Google" id="ProtNLM"/>
    </source>
</evidence>
<dbReference type="AlphaFoldDB" id="A0AAD4WX15"/>
<sequence length="286" mass="32487">MSPKENDILLEKIEELQQKKFIHESMSPCAVPVLLVPKKDRTWNVCVDSRAINKITIKYRFSIPRLEDMLDVLEDSKVFSKIDLQSGYHQIRIKLDYVIGENGVQVDDEKVQAISDCPNPRIIIGALLGAMRICTLYSSPGTEVPQQSDIREQDAYKVTLWKMFGTTRNRSSIAHPQTDRQTKVTNRTLGNMIHSICGDKLKQWDNALQQVEFTSNSVVHSATRKSHFALVYTLIPNHVIVKLLKAHGISTAAEHMAENVQAVKNEVIERLEKTNVKYKAAADKHR</sequence>
<dbReference type="PANTHER" id="PTHR37984">
    <property type="entry name" value="PROTEIN CBG26694"/>
    <property type="match status" value="1"/>
</dbReference>
<dbReference type="Gene3D" id="3.30.70.270">
    <property type="match status" value="1"/>
</dbReference>
<comment type="caution">
    <text evidence="1">The sequence shown here is derived from an EMBL/GenBank/DDBJ whole genome shotgun (WGS) entry which is preliminary data.</text>
</comment>
<dbReference type="PANTHER" id="PTHR37984:SF5">
    <property type="entry name" value="PROTEIN NYNRIN-LIKE"/>
    <property type="match status" value="1"/>
</dbReference>
<dbReference type="Proteomes" id="UP001054821">
    <property type="component" value="Chromosome 1"/>
</dbReference>
<dbReference type="SUPFAM" id="SSF53098">
    <property type="entry name" value="Ribonuclease H-like"/>
    <property type="match status" value="1"/>
</dbReference>
<evidence type="ECO:0000313" key="2">
    <source>
        <dbReference type="Proteomes" id="UP001054821"/>
    </source>
</evidence>
<gene>
    <name evidence="1" type="ORF">L3X38_002770</name>
</gene>
<dbReference type="Gene3D" id="3.10.10.10">
    <property type="entry name" value="HIV Type 1 Reverse Transcriptase, subunit A, domain 1"/>
    <property type="match status" value="1"/>
</dbReference>
<accession>A0AAD4WX15</accession>
<dbReference type="InterPro" id="IPR050951">
    <property type="entry name" value="Retrovirus_Pol_polyprotein"/>
</dbReference>
<dbReference type="InterPro" id="IPR043128">
    <property type="entry name" value="Rev_trsase/Diguanyl_cyclase"/>
</dbReference>
<dbReference type="CDD" id="cd01647">
    <property type="entry name" value="RT_LTR"/>
    <property type="match status" value="1"/>
</dbReference>
<proteinExistence type="predicted"/>
<dbReference type="SUPFAM" id="SSF56672">
    <property type="entry name" value="DNA/RNA polymerases"/>
    <property type="match status" value="1"/>
</dbReference>
<reference evidence="1 2" key="1">
    <citation type="journal article" date="2022" name="G3 (Bethesda)">
        <title>Whole-genome sequence and methylome profiling of the almond [Prunus dulcis (Mill.) D.A. Webb] cultivar 'Nonpareil'.</title>
        <authorList>
            <person name="D'Amico-Willman K.M."/>
            <person name="Ouma W.Z."/>
            <person name="Meulia T."/>
            <person name="Sideli G.M."/>
            <person name="Gradziel T.M."/>
            <person name="Fresnedo-Ramirez J."/>
        </authorList>
    </citation>
    <scope>NUCLEOTIDE SEQUENCE [LARGE SCALE GENOMIC DNA]</scope>
    <source>
        <strain evidence="1">Clone GOH B32 T37-40</strain>
    </source>
</reference>